<comment type="caution">
    <text evidence="1">The sequence shown here is derived from an EMBL/GenBank/DDBJ whole genome shotgun (WGS) entry which is preliminary data.</text>
</comment>
<proteinExistence type="predicted"/>
<gene>
    <name evidence="1" type="ORF">S01H4_63290</name>
</gene>
<reference evidence="1" key="1">
    <citation type="journal article" date="2014" name="Front. Microbiol.">
        <title>High frequency of phylogenetically diverse reductive dehalogenase-homologous genes in deep subseafloor sedimentary metagenomes.</title>
        <authorList>
            <person name="Kawai M."/>
            <person name="Futagami T."/>
            <person name="Toyoda A."/>
            <person name="Takaki Y."/>
            <person name="Nishi S."/>
            <person name="Hori S."/>
            <person name="Arai W."/>
            <person name="Tsubouchi T."/>
            <person name="Morono Y."/>
            <person name="Uchiyama I."/>
            <person name="Ito T."/>
            <person name="Fujiyama A."/>
            <person name="Inagaki F."/>
            <person name="Takami H."/>
        </authorList>
    </citation>
    <scope>NUCLEOTIDE SEQUENCE</scope>
    <source>
        <strain evidence="1">Expedition CK06-06</strain>
    </source>
</reference>
<dbReference type="EMBL" id="BART01038019">
    <property type="protein sequence ID" value="GAH13316.1"/>
    <property type="molecule type" value="Genomic_DNA"/>
</dbReference>
<dbReference type="AlphaFoldDB" id="X1CXT6"/>
<organism evidence="1">
    <name type="scientific">marine sediment metagenome</name>
    <dbReference type="NCBI Taxonomy" id="412755"/>
    <lineage>
        <taxon>unclassified sequences</taxon>
        <taxon>metagenomes</taxon>
        <taxon>ecological metagenomes</taxon>
    </lineage>
</organism>
<protein>
    <submittedName>
        <fullName evidence="1">Uncharacterized protein</fullName>
    </submittedName>
</protein>
<accession>X1CXT6</accession>
<feature type="non-terminal residue" evidence="1">
    <location>
        <position position="33"/>
    </location>
</feature>
<evidence type="ECO:0000313" key="1">
    <source>
        <dbReference type="EMBL" id="GAH13316.1"/>
    </source>
</evidence>
<sequence>MEKVGIVGYYQVKPDLDAMMDPPGMIFTAVRGA</sequence>
<name>X1CXT6_9ZZZZ</name>